<dbReference type="OrthoDB" id="641566at2759"/>
<dbReference type="Proteomes" id="UP000636800">
    <property type="component" value="Chromosome 5"/>
</dbReference>
<proteinExistence type="predicted"/>
<reference evidence="1 2" key="1">
    <citation type="journal article" date="2020" name="Nat. Food">
        <title>A phased Vanilla planifolia genome enables genetic improvement of flavour and production.</title>
        <authorList>
            <person name="Hasing T."/>
            <person name="Tang H."/>
            <person name="Brym M."/>
            <person name="Khazi F."/>
            <person name="Huang T."/>
            <person name="Chambers A.H."/>
        </authorList>
    </citation>
    <scope>NUCLEOTIDE SEQUENCE [LARGE SCALE GENOMIC DNA]</scope>
    <source>
        <tissue evidence="1">Leaf</tissue>
    </source>
</reference>
<dbReference type="AlphaFoldDB" id="A0A835V367"/>
<accession>A0A835V367</accession>
<gene>
    <name evidence="1" type="ORF">HPP92_012264</name>
</gene>
<dbReference type="EMBL" id="JADCNL010000005">
    <property type="protein sequence ID" value="KAG0481406.1"/>
    <property type="molecule type" value="Genomic_DNA"/>
</dbReference>
<organism evidence="1 2">
    <name type="scientific">Vanilla planifolia</name>
    <name type="common">Vanilla</name>
    <dbReference type="NCBI Taxonomy" id="51239"/>
    <lineage>
        <taxon>Eukaryota</taxon>
        <taxon>Viridiplantae</taxon>
        <taxon>Streptophyta</taxon>
        <taxon>Embryophyta</taxon>
        <taxon>Tracheophyta</taxon>
        <taxon>Spermatophyta</taxon>
        <taxon>Magnoliopsida</taxon>
        <taxon>Liliopsida</taxon>
        <taxon>Asparagales</taxon>
        <taxon>Orchidaceae</taxon>
        <taxon>Vanilloideae</taxon>
        <taxon>Vanilleae</taxon>
        <taxon>Vanilla</taxon>
    </lineage>
</organism>
<sequence length="59" mass="6494">MEAGPSGNVQSELLFRKDASTLPSTRDGRSLGDCTLMVTTVSCHLRMRILGCQMQDIHE</sequence>
<comment type="caution">
    <text evidence="1">The sequence shown here is derived from an EMBL/GenBank/DDBJ whole genome shotgun (WGS) entry which is preliminary data.</text>
</comment>
<evidence type="ECO:0000313" key="1">
    <source>
        <dbReference type="EMBL" id="KAG0481406.1"/>
    </source>
</evidence>
<keyword evidence="2" id="KW-1185">Reference proteome</keyword>
<name>A0A835V367_VANPL</name>
<protein>
    <submittedName>
        <fullName evidence="1">Uncharacterized protein</fullName>
    </submittedName>
</protein>
<evidence type="ECO:0000313" key="2">
    <source>
        <dbReference type="Proteomes" id="UP000636800"/>
    </source>
</evidence>